<keyword evidence="1" id="KW-0812">Transmembrane</keyword>
<feature type="transmembrane region" description="Helical" evidence="1">
    <location>
        <begin position="6"/>
        <end position="33"/>
    </location>
</feature>
<feature type="non-terminal residue" evidence="2">
    <location>
        <position position="1"/>
    </location>
</feature>
<feature type="transmembrane region" description="Helical" evidence="1">
    <location>
        <begin position="128"/>
        <end position="151"/>
    </location>
</feature>
<protein>
    <submittedName>
        <fullName evidence="2">Uncharacterized protein</fullName>
    </submittedName>
</protein>
<evidence type="ECO:0000256" key="1">
    <source>
        <dbReference type="SAM" id="Phobius"/>
    </source>
</evidence>
<proteinExistence type="predicted"/>
<keyword evidence="1" id="KW-1133">Transmembrane helix</keyword>
<dbReference type="EMBL" id="BARV01033518">
    <property type="protein sequence ID" value="GAI51111.1"/>
    <property type="molecule type" value="Genomic_DNA"/>
</dbReference>
<feature type="transmembrane region" description="Helical" evidence="1">
    <location>
        <begin position="93"/>
        <end position="116"/>
    </location>
</feature>
<accession>X1Q8J8</accession>
<evidence type="ECO:0000313" key="2">
    <source>
        <dbReference type="EMBL" id="GAI51111.1"/>
    </source>
</evidence>
<feature type="transmembrane region" description="Helical" evidence="1">
    <location>
        <begin position="65"/>
        <end position="86"/>
    </location>
</feature>
<comment type="caution">
    <text evidence="2">The sequence shown here is derived from an EMBL/GenBank/DDBJ whole genome shotgun (WGS) entry which is preliminary data.</text>
</comment>
<dbReference type="AlphaFoldDB" id="X1Q8J8"/>
<feature type="transmembrane region" description="Helical" evidence="1">
    <location>
        <begin position="40"/>
        <end position="59"/>
    </location>
</feature>
<organism evidence="2">
    <name type="scientific">marine sediment metagenome</name>
    <dbReference type="NCBI Taxonomy" id="412755"/>
    <lineage>
        <taxon>unclassified sequences</taxon>
        <taxon>metagenomes</taxon>
        <taxon>ecological metagenomes</taxon>
    </lineage>
</organism>
<name>X1Q8J8_9ZZZZ</name>
<gene>
    <name evidence="2" type="ORF">S06H3_52672</name>
</gene>
<keyword evidence="1" id="KW-0472">Membrane</keyword>
<sequence length="165" mass="17023">LALPGGAIVAITGLPGVGGITTVFLGAIVLSFCCLLIRKFGAAIVMLSVFSICAIPLPLLGTPGFLPKVLIGISAGLIADSVYTLLRRREKIAAIAIGAVTMPIIGLEILGLGLLFNLPGVEKFAKFLTVPVIVSTVIVGALGSYVGYIILNKLRNTAVVKRIQA</sequence>
<reference evidence="2" key="1">
    <citation type="journal article" date="2014" name="Front. Microbiol.">
        <title>High frequency of phylogenetically diverse reductive dehalogenase-homologous genes in deep subseafloor sedimentary metagenomes.</title>
        <authorList>
            <person name="Kawai M."/>
            <person name="Futagami T."/>
            <person name="Toyoda A."/>
            <person name="Takaki Y."/>
            <person name="Nishi S."/>
            <person name="Hori S."/>
            <person name="Arai W."/>
            <person name="Tsubouchi T."/>
            <person name="Morono Y."/>
            <person name="Uchiyama I."/>
            <person name="Ito T."/>
            <person name="Fujiyama A."/>
            <person name="Inagaki F."/>
            <person name="Takami H."/>
        </authorList>
    </citation>
    <scope>NUCLEOTIDE SEQUENCE</scope>
    <source>
        <strain evidence="2">Expedition CK06-06</strain>
    </source>
</reference>